<name>A0ABS1S696_9RHOB</name>
<dbReference type="Proteomes" id="UP000644749">
    <property type="component" value="Unassembled WGS sequence"/>
</dbReference>
<dbReference type="InterPro" id="IPR028082">
    <property type="entry name" value="Peripla_BP_I"/>
</dbReference>
<dbReference type="InterPro" id="IPR000843">
    <property type="entry name" value="HTH_LacI"/>
</dbReference>
<dbReference type="GO" id="GO:0003677">
    <property type="term" value="F:DNA binding"/>
    <property type="evidence" value="ECO:0007669"/>
    <property type="project" value="UniProtKB-KW"/>
</dbReference>
<evidence type="ECO:0000313" key="6">
    <source>
        <dbReference type="Proteomes" id="UP000644749"/>
    </source>
</evidence>
<dbReference type="SMART" id="SM00354">
    <property type="entry name" value="HTH_LACI"/>
    <property type="match status" value="1"/>
</dbReference>
<dbReference type="Pfam" id="PF00356">
    <property type="entry name" value="LacI"/>
    <property type="match status" value="1"/>
</dbReference>
<dbReference type="Pfam" id="PF13377">
    <property type="entry name" value="Peripla_BP_3"/>
    <property type="match status" value="1"/>
</dbReference>
<evidence type="ECO:0000256" key="3">
    <source>
        <dbReference type="ARBA" id="ARBA00023163"/>
    </source>
</evidence>
<organism evidence="5 6">
    <name type="scientific">Paracoccus aerius</name>
    <dbReference type="NCBI Taxonomy" id="1915382"/>
    <lineage>
        <taxon>Bacteria</taxon>
        <taxon>Pseudomonadati</taxon>
        <taxon>Pseudomonadota</taxon>
        <taxon>Alphaproteobacteria</taxon>
        <taxon>Rhodobacterales</taxon>
        <taxon>Paracoccaceae</taxon>
        <taxon>Paracoccus</taxon>
    </lineage>
</organism>
<dbReference type="InterPro" id="IPR046335">
    <property type="entry name" value="LacI/GalR-like_sensor"/>
</dbReference>
<keyword evidence="3" id="KW-0804">Transcription</keyword>
<dbReference type="RefSeq" id="WP_167623652.1">
    <property type="nucleotide sequence ID" value="NZ_BNCL01000008.1"/>
</dbReference>
<dbReference type="Gene3D" id="3.40.50.2300">
    <property type="match status" value="2"/>
</dbReference>
<proteinExistence type="predicted"/>
<feature type="domain" description="HTH lacI-type" evidence="4">
    <location>
        <begin position="3"/>
        <end position="57"/>
    </location>
</feature>
<dbReference type="PROSITE" id="PS50932">
    <property type="entry name" value="HTH_LACI_2"/>
    <property type="match status" value="1"/>
</dbReference>
<keyword evidence="2 5" id="KW-0238">DNA-binding</keyword>
<dbReference type="SUPFAM" id="SSF53822">
    <property type="entry name" value="Periplasmic binding protein-like I"/>
    <property type="match status" value="1"/>
</dbReference>
<evidence type="ECO:0000259" key="4">
    <source>
        <dbReference type="PROSITE" id="PS50932"/>
    </source>
</evidence>
<dbReference type="CDD" id="cd01392">
    <property type="entry name" value="HTH_LacI"/>
    <property type="match status" value="1"/>
</dbReference>
<dbReference type="SUPFAM" id="SSF47413">
    <property type="entry name" value="lambda repressor-like DNA-binding domains"/>
    <property type="match status" value="1"/>
</dbReference>
<keyword evidence="6" id="KW-1185">Reference proteome</keyword>
<dbReference type="PROSITE" id="PS00356">
    <property type="entry name" value="HTH_LACI_1"/>
    <property type="match status" value="1"/>
</dbReference>
<gene>
    <name evidence="5" type="ORF">JL111_11205</name>
</gene>
<reference evidence="5 6" key="1">
    <citation type="submission" date="2021-01" db="EMBL/GenBank/DDBJ databases">
        <title>011410 draft genome.</title>
        <authorList>
            <person name="Lang L."/>
        </authorList>
    </citation>
    <scope>NUCLEOTIDE SEQUENCE [LARGE SCALE GENOMIC DNA]</scope>
    <source>
        <strain evidence="5 6">KCTC 42845</strain>
    </source>
</reference>
<dbReference type="InterPro" id="IPR010982">
    <property type="entry name" value="Lambda_DNA-bd_dom_sf"/>
</dbReference>
<protein>
    <submittedName>
        <fullName evidence="5">LacI family DNA-binding transcriptional regulator</fullName>
    </submittedName>
</protein>
<evidence type="ECO:0000256" key="2">
    <source>
        <dbReference type="ARBA" id="ARBA00023125"/>
    </source>
</evidence>
<keyword evidence="1" id="KW-0805">Transcription regulation</keyword>
<dbReference type="Gene3D" id="1.10.260.40">
    <property type="entry name" value="lambda repressor-like DNA-binding domains"/>
    <property type="match status" value="1"/>
</dbReference>
<sequence length="340" mass="36102">MAIGIKDIARLAGVSTATVSRALSQPARVSPETRAQVMAVVQEHDYRVNSFARSLRVRRADAVLALVPNLGNPFFSEIIAGIQDGLTPAGLDLLVTDTLSQQERRQSPVTHLQAARADGLICLDGALPPDILDELAAPDVAGRVVFACEWPEGRGFPAVRSDNRAGMALAVQHLVGLGHRDFALLTGPAGNILTEERREGAEEALRQAGLTLPPSRIAGGSFEIRDGFRAAGDLMRMPSRPTAILCSSDQLAIGCISGLSELGVRVPQDVSVVGFDDIALAAYSRPPLTTIRQDRRRLGRIAAQRLLSSLSGKPPAETLTTLPVEIVVRRSTAPGPKAAN</sequence>
<evidence type="ECO:0000256" key="1">
    <source>
        <dbReference type="ARBA" id="ARBA00023015"/>
    </source>
</evidence>
<accession>A0ABS1S696</accession>
<dbReference type="PANTHER" id="PTHR30146:SF109">
    <property type="entry name" value="HTH-TYPE TRANSCRIPTIONAL REGULATOR GALS"/>
    <property type="match status" value="1"/>
</dbReference>
<comment type="caution">
    <text evidence="5">The sequence shown here is derived from an EMBL/GenBank/DDBJ whole genome shotgun (WGS) entry which is preliminary data.</text>
</comment>
<evidence type="ECO:0000313" key="5">
    <source>
        <dbReference type="EMBL" id="MBL3674054.1"/>
    </source>
</evidence>
<dbReference type="PANTHER" id="PTHR30146">
    <property type="entry name" value="LACI-RELATED TRANSCRIPTIONAL REPRESSOR"/>
    <property type="match status" value="1"/>
</dbReference>
<dbReference type="EMBL" id="JAESHT010000008">
    <property type="protein sequence ID" value="MBL3674054.1"/>
    <property type="molecule type" value="Genomic_DNA"/>
</dbReference>
<dbReference type="CDD" id="cd06284">
    <property type="entry name" value="PBP1_LacI-like"/>
    <property type="match status" value="1"/>
</dbReference>